<evidence type="ECO:0000313" key="2">
    <source>
        <dbReference type="Proteomes" id="UP000789920"/>
    </source>
</evidence>
<feature type="non-terminal residue" evidence="1">
    <location>
        <position position="1"/>
    </location>
</feature>
<sequence>AKLDNLSLSAISCDIKSNKPSMVWHPLLPNLQCIQVPLTEVSSVLDLYTLDTISPGGSRLGEDYEILPENCTNKCR</sequence>
<comment type="caution">
    <text evidence="1">The sequence shown here is derived from an EMBL/GenBank/DDBJ whole genome shotgun (WGS) entry which is preliminary data.</text>
</comment>
<dbReference type="EMBL" id="CAJVQC010044798">
    <property type="protein sequence ID" value="CAG8780269.1"/>
    <property type="molecule type" value="Genomic_DNA"/>
</dbReference>
<evidence type="ECO:0000313" key="1">
    <source>
        <dbReference type="EMBL" id="CAG8780269.1"/>
    </source>
</evidence>
<dbReference type="Proteomes" id="UP000789920">
    <property type="component" value="Unassembled WGS sequence"/>
</dbReference>
<organism evidence="1 2">
    <name type="scientific">Racocetra persica</name>
    <dbReference type="NCBI Taxonomy" id="160502"/>
    <lineage>
        <taxon>Eukaryota</taxon>
        <taxon>Fungi</taxon>
        <taxon>Fungi incertae sedis</taxon>
        <taxon>Mucoromycota</taxon>
        <taxon>Glomeromycotina</taxon>
        <taxon>Glomeromycetes</taxon>
        <taxon>Diversisporales</taxon>
        <taxon>Gigasporaceae</taxon>
        <taxon>Racocetra</taxon>
    </lineage>
</organism>
<feature type="non-terminal residue" evidence="1">
    <location>
        <position position="76"/>
    </location>
</feature>
<name>A0ACA9R741_9GLOM</name>
<gene>
    <name evidence="1" type="ORF">RPERSI_LOCUS17473</name>
</gene>
<keyword evidence="2" id="KW-1185">Reference proteome</keyword>
<reference evidence="1" key="1">
    <citation type="submission" date="2021-06" db="EMBL/GenBank/DDBJ databases">
        <authorList>
            <person name="Kallberg Y."/>
            <person name="Tangrot J."/>
            <person name="Rosling A."/>
        </authorList>
    </citation>
    <scope>NUCLEOTIDE SEQUENCE</scope>
    <source>
        <strain evidence="1">MA461A</strain>
    </source>
</reference>
<proteinExistence type="predicted"/>
<accession>A0ACA9R741</accession>
<protein>
    <submittedName>
        <fullName evidence="1">36437_t:CDS:1</fullName>
    </submittedName>
</protein>